<feature type="transmembrane region" description="Helical" evidence="19">
    <location>
        <begin position="451"/>
        <end position="472"/>
    </location>
</feature>
<feature type="transmembrane region" description="Helical" evidence="19">
    <location>
        <begin position="493"/>
        <end position="515"/>
    </location>
</feature>
<dbReference type="AlphaFoldDB" id="A0A452TIE6"/>
<dbReference type="InterPro" id="IPR001461">
    <property type="entry name" value="Aspartic_peptidase_A1"/>
</dbReference>
<evidence type="ECO:0000256" key="6">
    <source>
        <dbReference type="ARBA" id="ARBA00011930"/>
    </source>
</evidence>
<dbReference type="OMA" id="DIACCEL"/>
<dbReference type="Pfam" id="PF00026">
    <property type="entry name" value="Asp"/>
    <property type="match status" value="3"/>
</dbReference>
<dbReference type="PANTHER" id="PTHR47966:SF42">
    <property type="entry name" value="CATHEPSIN D"/>
    <property type="match status" value="1"/>
</dbReference>
<keyword evidence="13 19" id="KW-0472">Membrane</keyword>
<dbReference type="Pfam" id="PF07966">
    <property type="entry name" value="A1_Propeptide"/>
    <property type="match status" value="1"/>
</dbReference>
<keyword evidence="12 19" id="KW-1133">Transmembrane helix</keyword>
<evidence type="ECO:0000256" key="11">
    <source>
        <dbReference type="ARBA" id="ARBA00022801"/>
    </source>
</evidence>
<evidence type="ECO:0000256" key="10">
    <source>
        <dbReference type="ARBA" id="ARBA00022750"/>
    </source>
</evidence>
<dbReference type="PRINTS" id="PR00792">
    <property type="entry name" value="PEPSIN"/>
</dbReference>
<evidence type="ECO:0000256" key="5">
    <source>
        <dbReference type="ARBA" id="ARBA00007447"/>
    </source>
</evidence>
<evidence type="ECO:0000256" key="17">
    <source>
        <dbReference type="ARBA" id="ARBA00023228"/>
    </source>
</evidence>
<dbReference type="PROSITE" id="PS51767">
    <property type="entry name" value="PEPTIDASE_A1"/>
    <property type="match status" value="1"/>
</dbReference>
<accession>A0A452TIE6</accession>
<proteinExistence type="inferred from homology"/>
<evidence type="ECO:0000256" key="13">
    <source>
        <dbReference type="ARBA" id="ARBA00023136"/>
    </source>
</evidence>
<evidence type="ECO:0000256" key="18">
    <source>
        <dbReference type="RuleBase" id="RU000454"/>
    </source>
</evidence>
<protein>
    <recommendedName>
        <fullName evidence="7">Cathepsin D</fullName>
        <ecNumber evidence="6">3.4.23.5</ecNumber>
    </recommendedName>
</protein>
<keyword evidence="8 18" id="KW-0645">Protease</keyword>
<feature type="domain" description="Peptidase A1" evidence="20">
    <location>
        <begin position="73"/>
        <end position="360"/>
    </location>
</feature>
<dbReference type="InterPro" id="IPR007593">
    <property type="entry name" value="CD225/Dispanin_fam"/>
</dbReference>
<comment type="subcellular location">
    <subcellularLocation>
        <location evidence="3">Lysosome</location>
    </subcellularLocation>
    <subcellularLocation>
        <location evidence="2">Membrane</location>
    </subcellularLocation>
</comment>
<comment type="similarity">
    <text evidence="5 18">Belongs to the peptidase A1 family.</text>
</comment>
<dbReference type="GO" id="GO:0004190">
    <property type="term" value="F:aspartic-type endopeptidase activity"/>
    <property type="evidence" value="ECO:0007669"/>
    <property type="project" value="UniProtKB-KW"/>
</dbReference>
<evidence type="ECO:0000259" key="20">
    <source>
        <dbReference type="PROSITE" id="PS51767"/>
    </source>
</evidence>
<dbReference type="PANTHER" id="PTHR47966">
    <property type="entry name" value="BETA-SITE APP-CLEAVING ENZYME, ISOFORM A-RELATED"/>
    <property type="match status" value="1"/>
</dbReference>
<dbReference type="Gene3D" id="2.40.70.10">
    <property type="entry name" value="Acid Proteases"/>
    <property type="match status" value="3"/>
</dbReference>
<dbReference type="EC" id="3.4.23.5" evidence="6"/>
<keyword evidence="14" id="KW-0865">Zymogen</keyword>
<keyword evidence="9 19" id="KW-0812">Transmembrane</keyword>
<evidence type="ECO:0000256" key="3">
    <source>
        <dbReference type="ARBA" id="ARBA00004371"/>
    </source>
</evidence>
<evidence type="ECO:0000256" key="2">
    <source>
        <dbReference type="ARBA" id="ARBA00004370"/>
    </source>
</evidence>
<keyword evidence="17" id="KW-0458">Lysosome</keyword>
<evidence type="ECO:0000256" key="14">
    <source>
        <dbReference type="ARBA" id="ARBA00023145"/>
    </source>
</evidence>
<name>A0A452TIE6_URSMA</name>
<dbReference type="GO" id="GO:0005764">
    <property type="term" value="C:lysosome"/>
    <property type="evidence" value="ECO:0007669"/>
    <property type="project" value="UniProtKB-SubCell"/>
</dbReference>
<comment type="similarity">
    <text evidence="4">Belongs to the CD225/Dispanin family.</text>
</comment>
<keyword evidence="16" id="KW-0325">Glycoprotein</keyword>
<dbReference type="InterPro" id="IPR021109">
    <property type="entry name" value="Peptidase_aspartic_dom_sf"/>
</dbReference>
<dbReference type="GeneTree" id="ENSGT00940000155733"/>
<sequence length="520" mass="55654">TYPNSLPPSSPLPALDRIPLHKFTSIRRTMSELGGPVEDLIAKGPISKYAQGVPSVAGGPIPEILKNYMDAQYYGEIGIGTPPQCFTVVFDTGSSNLWVPSIHCKLLDIACCELQRRLGLAVGPCGSRGPLTPLGPQVPCKSALASLAGVKVERQTFGEATKQPGITFIAAKFDGILGMAYPRISVNNVLPVFDNLMQQKLVEKNIFSFYLNRWGGRGLPLGPLALGVRCHLVDVGSSLTLCKGGCEAILDTGTSLIVGPVDEVRELQKAIGAVPLIQGEYMIPCEKVSTLPEVTLKLGDRAYTLSSEDYTLKAQGPGQCPAPLGAPASTTDGAQEARVPLDGAFWIPRPPAGSPKGCFACVSKPPALQAPAAPAPEPSASPPMAPTLFPMESKSSKTDSVRASGAPQACKHLAEKKTMTNPTTVIEVYPDTTEVNDYYLWSIFNFVYLNFFYLAFFFSLAAGLTSSLWPQVRDKKLLNDLNGAVEDAKTARLFNITSSALAASCIILVLIFLRYPLTDY</sequence>
<comment type="catalytic activity">
    <reaction evidence="1">
        <text>Specificity similar to, but narrower than, that of pepsin A. Does not cleave the 4-Gln-|-His-5 bond in B chain of insulin.</text>
        <dbReference type="EC" id="3.4.23.5"/>
    </reaction>
</comment>
<dbReference type="InterPro" id="IPR033121">
    <property type="entry name" value="PEPTIDASE_A1"/>
</dbReference>
<evidence type="ECO:0000256" key="9">
    <source>
        <dbReference type="ARBA" id="ARBA00022692"/>
    </source>
</evidence>
<dbReference type="Ensembl" id="ENSUMAT00000009495.1">
    <property type="protein sequence ID" value="ENSUMAP00000007925.1"/>
    <property type="gene ID" value="ENSUMAG00000006083.1"/>
</dbReference>
<organism evidence="21">
    <name type="scientific">Ursus maritimus</name>
    <name type="common">Polar bear</name>
    <name type="synonym">Thalarctos maritimus</name>
    <dbReference type="NCBI Taxonomy" id="29073"/>
    <lineage>
        <taxon>Eukaryota</taxon>
        <taxon>Metazoa</taxon>
        <taxon>Chordata</taxon>
        <taxon>Craniata</taxon>
        <taxon>Vertebrata</taxon>
        <taxon>Euteleostomi</taxon>
        <taxon>Mammalia</taxon>
        <taxon>Eutheria</taxon>
        <taxon>Laurasiatheria</taxon>
        <taxon>Carnivora</taxon>
        <taxon>Caniformia</taxon>
        <taxon>Ursidae</taxon>
        <taxon>Ursus</taxon>
    </lineage>
</organism>
<evidence type="ECO:0000256" key="15">
    <source>
        <dbReference type="ARBA" id="ARBA00023157"/>
    </source>
</evidence>
<keyword evidence="15" id="KW-1015">Disulfide bond</keyword>
<evidence type="ECO:0000256" key="8">
    <source>
        <dbReference type="ARBA" id="ARBA00022670"/>
    </source>
</evidence>
<dbReference type="InterPro" id="IPR001969">
    <property type="entry name" value="Aspartic_peptidase_AS"/>
</dbReference>
<dbReference type="Pfam" id="PF04505">
    <property type="entry name" value="CD225"/>
    <property type="match status" value="1"/>
</dbReference>
<dbReference type="GO" id="GO:0006508">
    <property type="term" value="P:proteolysis"/>
    <property type="evidence" value="ECO:0007669"/>
    <property type="project" value="UniProtKB-KW"/>
</dbReference>
<keyword evidence="11 18" id="KW-0378">Hydrolase</keyword>
<dbReference type="SUPFAM" id="SSF50630">
    <property type="entry name" value="Acid proteases"/>
    <property type="match status" value="1"/>
</dbReference>
<evidence type="ECO:0000256" key="7">
    <source>
        <dbReference type="ARBA" id="ARBA00015582"/>
    </source>
</evidence>
<evidence type="ECO:0000256" key="19">
    <source>
        <dbReference type="SAM" id="Phobius"/>
    </source>
</evidence>
<evidence type="ECO:0000256" key="1">
    <source>
        <dbReference type="ARBA" id="ARBA00000585"/>
    </source>
</evidence>
<dbReference type="PROSITE" id="PS00141">
    <property type="entry name" value="ASP_PROTEASE"/>
    <property type="match status" value="2"/>
</dbReference>
<keyword evidence="10 18" id="KW-0064">Aspartyl protease</keyword>
<evidence type="ECO:0000256" key="16">
    <source>
        <dbReference type="ARBA" id="ARBA00023180"/>
    </source>
</evidence>
<dbReference type="GO" id="GO:0016020">
    <property type="term" value="C:membrane"/>
    <property type="evidence" value="ECO:0007669"/>
    <property type="project" value="UniProtKB-SubCell"/>
</dbReference>
<dbReference type="InterPro" id="IPR012848">
    <property type="entry name" value="Aspartic_peptidase_N"/>
</dbReference>
<reference evidence="21" key="1">
    <citation type="submission" date="2019-03" db="UniProtKB">
        <authorList>
            <consortium name="Ensembl"/>
        </authorList>
    </citation>
    <scope>IDENTIFICATION</scope>
</reference>
<evidence type="ECO:0000256" key="4">
    <source>
        <dbReference type="ARBA" id="ARBA00006843"/>
    </source>
</evidence>
<evidence type="ECO:0000313" key="21">
    <source>
        <dbReference type="Ensembl" id="ENSUMAP00000007925"/>
    </source>
</evidence>
<evidence type="ECO:0000256" key="12">
    <source>
        <dbReference type="ARBA" id="ARBA00022989"/>
    </source>
</evidence>